<gene>
    <name evidence="2" type="ORF">KQP761_LOCUS35560</name>
</gene>
<evidence type="ECO:0000313" key="3">
    <source>
        <dbReference type="Proteomes" id="UP000663834"/>
    </source>
</evidence>
<name>A0A816GLS3_9BILA</name>
<feature type="coiled-coil region" evidence="1">
    <location>
        <begin position="110"/>
        <end position="161"/>
    </location>
</feature>
<comment type="caution">
    <text evidence="2">The sequence shown here is derived from an EMBL/GenBank/DDBJ whole genome shotgun (WGS) entry which is preliminary data.</text>
</comment>
<dbReference type="OrthoDB" id="10070555at2759"/>
<evidence type="ECO:0000256" key="1">
    <source>
        <dbReference type="SAM" id="Coils"/>
    </source>
</evidence>
<reference evidence="2" key="1">
    <citation type="submission" date="2021-02" db="EMBL/GenBank/DDBJ databases">
        <authorList>
            <person name="Nowell W R."/>
        </authorList>
    </citation>
    <scope>NUCLEOTIDE SEQUENCE</scope>
</reference>
<dbReference type="EMBL" id="CAJNOW010020010">
    <property type="protein sequence ID" value="CAF1676761.1"/>
    <property type="molecule type" value="Genomic_DNA"/>
</dbReference>
<accession>A0A816GLS3</accession>
<proteinExistence type="predicted"/>
<dbReference type="Proteomes" id="UP000663834">
    <property type="component" value="Unassembled WGS sequence"/>
</dbReference>
<protein>
    <submittedName>
        <fullName evidence="2">Uncharacterized protein</fullName>
    </submittedName>
</protein>
<keyword evidence="1" id="KW-0175">Coiled coil</keyword>
<organism evidence="2 3">
    <name type="scientific">Rotaria magnacalcarata</name>
    <dbReference type="NCBI Taxonomy" id="392030"/>
    <lineage>
        <taxon>Eukaryota</taxon>
        <taxon>Metazoa</taxon>
        <taxon>Spiralia</taxon>
        <taxon>Gnathifera</taxon>
        <taxon>Rotifera</taxon>
        <taxon>Eurotatoria</taxon>
        <taxon>Bdelloidea</taxon>
        <taxon>Philodinida</taxon>
        <taxon>Philodinidae</taxon>
        <taxon>Rotaria</taxon>
    </lineage>
</organism>
<evidence type="ECO:0000313" key="2">
    <source>
        <dbReference type="EMBL" id="CAF1676761.1"/>
    </source>
</evidence>
<dbReference type="AlphaFoldDB" id="A0A816GLS3"/>
<sequence length="563" mass="66786">MTAFARPSLLDNRYAAIAETSAYTYDDDDLVNYAEFLRKHGRYKTKGGYVDASRNIRSLHRQQEDFQSSPSRSGILASINKSLLPAPPVGSIPRKIKVPEENEPTTLSNLANLENKKKEYDKQMKLIEEEMIRAKQREREAKRLEGDIKKEQRHVQHALRDLDVDTTKKRYYAEKSLSKNLQEKDKIEREFVKKREKQTKQRTDHLIDSLQTNKDKDRRNLLLYNDLSRQYGTKSHELQIKHQQLHQVHLDFEQKVQQRELEEARIKKELADIAMALNLEAQKAKADMKDFLTIVDFDRGLTMKQDLEPEQRTKNYDQDRRRLSSDMVLQRSMLDFKQRDALRRIGDTKSRLETVYAKQRQLNTSTAIMEQDRRAAQLMSKMNDIDNRRSQLMNQHIHDKTEKSEDKENEAAAKVKISHIEIEAKQHEDKLRDLEDKVAKNEEIEYTIRKSVKEAEFLRRKKEQEVQKLKEDLVKKKREDAKKVHDAIARCEQEERALERILAREKAKLFKLQTRREDNHERLARQREQMRENKALLNIHQQEHERLLQIQNQSHSLQSLNTI</sequence>
<feature type="coiled-coil region" evidence="1">
    <location>
        <begin position="375"/>
        <end position="543"/>
    </location>
</feature>